<keyword evidence="3" id="KW-1185">Reference proteome</keyword>
<feature type="region of interest" description="Disordered" evidence="1">
    <location>
        <begin position="93"/>
        <end position="122"/>
    </location>
</feature>
<feature type="compositionally biased region" description="Basic and acidic residues" evidence="1">
    <location>
        <begin position="690"/>
        <end position="701"/>
    </location>
</feature>
<feature type="compositionally biased region" description="Basic and acidic residues" evidence="1">
    <location>
        <begin position="651"/>
        <end position="666"/>
    </location>
</feature>
<sequence>MSLSVPATPAIEDSDFQDPEAPPPHDGPCSTTVAPIASRSLLDARPAEEDTSADGVEICMGSGSLKESVRTSSIKSTLSSSFQVKLEMKSKSNLLQDPSTHHFDEELSNDRKSGKNPAIVPPKLSRKETNLHSTARSSLEGITMDQEELVSHSPVLSKRLSSRCLKAFRKLRSPSLSSPEYHILSNCGENDTKIGAMSAFEGSYLSPTISLRAPIDLGSTDSKHVPPDVTEGFGYLTKPQDCENRTSKVHSDATIITSSGCNSLQQEPKDIIQENQSSLPKIADYSPEPSLENKSNNHIDGTISPKAPSEIFAETEELGGHDTQNKVIAKAEDSHSERTDTPQSKINKILGSSYQENPPNLEIFGTEFMRQEVDTCAGLVGQDGCHDFSKNDLEETPRKSRLTTWKEKAKIENWLGKNKSFSRHPPGKTKIPEISRLKKSPSLLFRLWGSAVDSDPEGHQQHNYPQESTYILKQNTPHPLEEVIAARMRKGREQVLRDASQLRFDDITNKRKKSGGSKRALRQIFRENEAKVEDSPLTPPDRPSNIPPQIPSIGSEKQGGVSWNGSIQEFSGSLGQVCPSGKRSVSDMFRSGETKPPSLELQAEFGAENSFENSSLAADWHIAMRAMEEISGAELKLKRTGAVKHKRIKKGDKSSKHDADCTKDGIGRSFSHEGGLSVADEKSTSLVHDIMGESRDSDSDKSSMSPFTSRESLYKFLEFS</sequence>
<feature type="region of interest" description="Disordered" evidence="1">
    <location>
        <begin position="641"/>
        <end position="720"/>
    </location>
</feature>
<feature type="compositionally biased region" description="Basic residues" evidence="1">
    <location>
        <begin position="641"/>
        <end position="650"/>
    </location>
</feature>
<feature type="compositionally biased region" description="Polar residues" evidence="1">
    <location>
        <begin position="561"/>
        <end position="574"/>
    </location>
</feature>
<gene>
    <name evidence="2" type="ORF">P167DRAFT_564316</name>
</gene>
<evidence type="ECO:0000256" key="1">
    <source>
        <dbReference type="SAM" id="MobiDB-lite"/>
    </source>
</evidence>
<proteinExistence type="predicted"/>
<dbReference type="AlphaFoldDB" id="A0A3N4KWX2"/>
<evidence type="ECO:0000313" key="2">
    <source>
        <dbReference type="EMBL" id="RPB13782.1"/>
    </source>
</evidence>
<feature type="compositionally biased region" description="Pro residues" evidence="1">
    <location>
        <begin position="537"/>
        <end position="550"/>
    </location>
</feature>
<dbReference type="Proteomes" id="UP000277580">
    <property type="component" value="Unassembled WGS sequence"/>
</dbReference>
<name>A0A3N4KWX2_9PEZI</name>
<organism evidence="2 3">
    <name type="scientific">Morchella conica CCBAS932</name>
    <dbReference type="NCBI Taxonomy" id="1392247"/>
    <lineage>
        <taxon>Eukaryota</taxon>
        <taxon>Fungi</taxon>
        <taxon>Dikarya</taxon>
        <taxon>Ascomycota</taxon>
        <taxon>Pezizomycotina</taxon>
        <taxon>Pezizomycetes</taxon>
        <taxon>Pezizales</taxon>
        <taxon>Morchellaceae</taxon>
        <taxon>Morchella</taxon>
    </lineage>
</organism>
<dbReference type="InParanoid" id="A0A3N4KWX2"/>
<feature type="compositionally biased region" description="Basic and acidic residues" evidence="1">
    <location>
        <begin position="99"/>
        <end position="113"/>
    </location>
</feature>
<feature type="region of interest" description="Disordered" evidence="1">
    <location>
        <begin position="1"/>
        <end position="72"/>
    </location>
</feature>
<accession>A0A3N4KWX2</accession>
<reference evidence="2 3" key="1">
    <citation type="journal article" date="2018" name="Nat. Ecol. Evol.">
        <title>Pezizomycetes genomes reveal the molecular basis of ectomycorrhizal truffle lifestyle.</title>
        <authorList>
            <person name="Murat C."/>
            <person name="Payen T."/>
            <person name="Noel B."/>
            <person name="Kuo A."/>
            <person name="Morin E."/>
            <person name="Chen J."/>
            <person name="Kohler A."/>
            <person name="Krizsan K."/>
            <person name="Balestrini R."/>
            <person name="Da Silva C."/>
            <person name="Montanini B."/>
            <person name="Hainaut M."/>
            <person name="Levati E."/>
            <person name="Barry K.W."/>
            <person name="Belfiori B."/>
            <person name="Cichocki N."/>
            <person name="Clum A."/>
            <person name="Dockter R.B."/>
            <person name="Fauchery L."/>
            <person name="Guy J."/>
            <person name="Iotti M."/>
            <person name="Le Tacon F."/>
            <person name="Lindquist E.A."/>
            <person name="Lipzen A."/>
            <person name="Malagnac F."/>
            <person name="Mello A."/>
            <person name="Molinier V."/>
            <person name="Miyauchi S."/>
            <person name="Poulain J."/>
            <person name="Riccioni C."/>
            <person name="Rubini A."/>
            <person name="Sitrit Y."/>
            <person name="Splivallo R."/>
            <person name="Traeger S."/>
            <person name="Wang M."/>
            <person name="Zifcakova L."/>
            <person name="Wipf D."/>
            <person name="Zambonelli A."/>
            <person name="Paolocci F."/>
            <person name="Nowrousian M."/>
            <person name="Ottonello S."/>
            <person name="Baldrian P."/>
            <person name="Spatafora J.W."/>
            <person name="Henrissat B."/>
            <person name="Nagy L.G."/>
            <person name="Aury J.M."/>
            <person name="Wincker P."/>
            <person name="Grigoriev I.V."/>
            <person name="Bonfante P."/>
            <person name="Martin F.M."/>
        </authorList>
    </citation>
    <scope>NUCLEOTIDE SEQUENCE [LARGE SCALE GENOMIC DNA]</scope>
    <source>
        <strain evidence="2 3">CCBAS932</strain>
    </source>
</reference>
<evidence type="ECO:0000313" key="3">
    <source>
        <dbReference type="Proteomes" id="UP000277580"/>
    </source>
</evidence>
<feature type="compositionally biased region" description="Basic residues" evidence="1">
    <location>
        <begin position="510"/>
        <end position="521"/>
    </location>
</feature>
<protein>
    <submittedName>
        <fullName evidence="2">Uncharacterized protein</fullName>
    </submittedName>
</protein>
<dbReference type="EMBL" id="ML119121">
    <property type="protein sequence ID" value="RPB13782.1"/>
    <property type="molecule type" value="Genomic_DNA"/>
</dbReference>
<feature type="compositionally biased region" description="Basic and acidic residues" evidence="1">
    <location>
        <begin position="524"/>
        <end position="534"/>
    </location>
</feature>
<feature type="region of interest" description="Disordered" evidence="1">
    <location>
        <begin position="505"/>
        <end position="597"/>
    </location>
</feature>
<dbReference type="OrthoDB" id="5347443at2759"/>